<dbReference type="Proteomes" id="UP000441399">
    <property type="component" value="Unassembled WGS sequence"/>
</dbReference>
<evidence type="ECO:0000313" key="3">
    <source>
        <dbReference type="Proteomes" id="UP000441399"/>
    </source>
</evidence>
<dbReference type="EMBL" id="CACSIO010000034">
    <property type="protein sequence ID" value="CAA0119433.1"/>
    <property type="molecule type" value="Genomic_DNA"/>
</dbReference>
<evidence type="ECO:0000256" key="1">
    <source>
        <dbReference type="SAM" id="MobiDB-lite"/>
    </source>
</evidence>
<keyword evidence="3" id="KW-1185">Reference proteome</keyword>
<dbReference type="AlphaFoldDB" id="A0A5S9QN71"/>
<dbReference type="Gene3D" id="1.20.120.20">
    <property type="entry name" value="Apolipoprotein"/>
    <property type="match status" value="1"/>
</dbReference>
<gene>
    <name evidence="2" type="ORF">OPDIPICF_02271</name>
</gene>
<name>A0A5S9QN71_9GAMM</name>
<protein>
    <recommendedName>
        <fullName evidence="4">Phasin family protein</fullName>
    </recommendedName>
</protein>
<proteinExistence type="predicted"/>
<organism evidence="2 3">
    <name type="scientific">BD1-7 clade bacterium</name>
    <dbReference type="NCBI Taxonomy" id="2029982"/>
    <lineage>
        <taxon>Bacteria</taxon>
        <taxon>Pseudomonadati</taxon>
        <taxon>Pseudomonadota</taxon>
        <taxon>Gammaproteobacteria</taxon>
        <taxon>Cellvibrionales</taxon>
        <taxon>Spongiibacteraceae</taxon>
        <taxon>BD1-7 clade</taxon>
    </lineage>
</organism>
<evidence type="ECO:0008006" key="4">
    <source>
        <dbReference type="Google" id="ProtNLM"/>
    </source>
</evidence>
<reference evidence="2 3" key="1">
    <citation type="submission" date="2019-11" db="EMBL/GenBank/DDBJ databases">
        <authorList>
            <person name="Holert J."/>
        </authorList>
    </citation>
    <scope>NUCLEOTIDE SEQUENCE [LARGE SCALE GENOMIC DNA]</scope>
    <source>
        <strain evidence="2">SB11_3</strain>
    </source>
</reference>
<evidence type="ECO:0000313" key="2">
    <source>
        <dbReference type="EMBL" id="CAA0119433.1"/>
    </source>
</evidence>
<sequence length="191" mass="20996">MIGFFISMFILKTTDKLAFVVERRLIHSESIMAETKELKEFAEKAGDLAKNIWLAGLGAYGKALDEAQDQYDKVSGKVNEQVEKVKSTADSNLFEDLIEKGKKLEGETQEKLQDAKDKASTNLEERLEQVKSSLSFNKSSSDVEDKLEQLASKLDMIIEALGASAAPAKKTTTRKVAAKSNTKAAEEKSAS</sequence>
<accession>A0A5S9QN71</accession>
<feature type="region of interest" description="Disordered" evidence="1">
    <location>
        <begin position="165"/>
        <end position="191"/>
    </location>
</feature>